<evidence type="ECO:0000256" key="2">
    <source>
        <dbReference type="PIRNR" id="PIRNR006276"/>
    </source>
</evidence>
<dbReference type="PANTHER" id="PTHR46268">
    <property type="entry name" value="STRESS RESPONSE PROTEIN NHAX"/>
    <property type="match status" value="1"/>
</dbReference>
<dbReference type="PaxDb" id="667014-Thein_0327"/>
<dbReference type="GO" id="GO:0005737">
    <property type="term" value="C:cytoplasm"/>
    <property type="evidence" value="ECO:0007669"/>
    <property type="project" value="UniProtKB-SubCell"/>
</dbReference>
<accession>F8AA74</accession>
<dbReference type="STRING" id="667014.Thein_0327"/>
<dbReference type="Gene3D" id="3.40.50.620">
    <property type="entry name" value="HUPs"/>
    <property type="match status" value="1"/>
</dbReference>
<reference evidence="4 5" key="2">
    <citation type="journal article" date="2012" name="Stand. Genomic Sci.">
        <title>Complete genome sequence of the thermophilic sulfate-reducing ocean bacterium Thermodesulfatator indicus type strain (CIR29812(T)).</title>
        <authorList>
            <person name="Anderson I."/>
            <person name="Saunders E."/>
            <person name="Lapidus A."/>
            <person name="Nolan M."/>
            <person name="Lucas S."/>
            <person name="Tice H."/>
            <person name="Del Rio T.G."/>
            <person name="Cheng J.F."/>
            <person name="Han C."/>
            <person name="Tapia R."/>
            <person name="Goodwin L.A."/>
            <person name="Pitluck S."/>
            <person name="Liolios K."/>
            <person name="Mavromatis K."/>
            <person name="Pagani I."/>
            <person name="Ivanova N."/>
            <person name="Mikhailova N."/>
            <person name="Pati A."/>
            <person name="Chen A."/>
            <person name="Palaniappan K."/>
            <person name="Land M."/>
            <person name="Hauser L."/>
            <person name="Jeffries C.D."/>
            <person name="Chang Y.J."/>
            <person name="Brambilla E.M."/>
            <person name="Rohde M."/>
            <person name="Spring S."/>
            <person name="Goker M."/>
            <person name="Detter J.C."/>
            <person name="Woyke T."/>
            <person name="Bristow J."/>
            <person name="Eisen J.A."/>
            <person name="Markowitz V."/>
            <person name="Hugenholtz P."/>
            <person name="Kyrpides N.C."/>
            <person name="Klenk H.P."/>
        </authorList>
    </citation>
    <scope>NUCLEOTIDE SEQUENCE [LARGE SCALE GENOMIC DNA]</scope>
    <source>
        <strain evidence="5">DSM 15286 / JCM 11887 / CIR29812</strain>
    </source>
</reference>
<comment type="similarity">
    <text evidence="1 2">Belongs to the universal stress protein A family.</text>
</comment>
<dbReference type="AlphaFoldDB" id="F8AA74"/>
<dbReference type="PRINTS" id="PR01438">
    <property type="entry name" value="UNVRSLSTRESS"/>
</dbReference>
<comment type="subcellular location">
    <subcellularLocation>
        <location evidence="2">Cytoplasm</location>
    </subcellularLocation>
</comment>
<proteinExistence type="inferred from homology"/>
<name>F8AA74_THEID</name>
<dbReference type="RefSeq" id="WP_013906956.1">
    <property type="nucleotide sequence ID" value="NC_015681.1"/>
</dbReference>
<dbReference type="SUPFAM" id="SSF52402">
    <property type="entry name" value="Adenine nucleotide alpha hydrolases-like"/>
    <property type="match status" value="1"/>
</dbReference>
<dbReference type="PANTHER" id="PTHR46268:SF6">
    <property type="entry name" value="UNIVERSAL STRESS PROTEIN UP12"/>
    <property type="match status" value="1"/>
</dbReference>
<dbReference type="InParanoid" id="F8AA74"/>
<sequence length="141" mass="15903">MGYKHILIPIDGSEVSFKAVERAIDLAKQYNAKITILYVIPKGGEFIDLFNLKSVRQAFEEEAHKYFEKARNITKAQNISAGFRLAEGKPWEKIIETVKNLHCDLIVMGSHGRGRIEKFLIGSCTKRVLSEAPCPVLVVKE</sequence>
<evidence type="ECO:0000313" key="5">
    <source>
        <dbReference type="Proteomes" id="UP000006793"/>
    </source>
</evidence>
<dbReference type="InterPro" id="IPR006015">
    <property type="entry name" value="Universal_stress_UspA"/>
</dbReference>
<evidence type="ECO:0000256" key="1">
    <source>
        <dbReference type="ARBA" id="ARBA00008791"/>
    </source>
</evidence>
<keyword evidence="2" id="KW-0963">Cytoplasm</keyword>
<organism evidence="4 5">
    <name type="scientific">Thermodesulfatator indicus (strain DSM 15286 / JCM 11887 / CIR29812)</name>
    <dbReference type="NCBI Taxonomy" id="667014"/>
    <lineage>
        <taxon>Bacteria</taxon>
        <taxon>Pseudomonadati</taxon>
        <taxon>Thermodesulfobacteriota</taxon>
        <taxon>Thermodesulfobacteria</taxon>
        <taxon>Thermodesulfobacteriales</taxon>
        <taxon>Thermodesulfatatoraceae</taxon>
        <taxon>Thermodesulfatator</taxon>
    </lineage>
</organism>
<dbReference type="InterPro" id="IPR006016">
    <property type="entry name" value="UspA"/>
</dbReference>
<protein>
    <recommendedName>
        <fullName evidence="2">Universal stress protein</fullName>
    </recommendedName>
</protein>
<dbReference type="HOGENOM" id="CLU_049301_11_0_0"/>
<reference evidence="5" key="1">
    <citation type="submission" date="2011-04" db="EMBL/GenBank/DDBJ databases">
        <title>The complete genome of Thermodesulfatator indicus DSM 15286.</title>
        <authorList>
            <person name="Lucas S."/>
            <person name="Copeland A."/>
            <person name="Lapidus A."/>
            <person name="Bruce D."/>
            <person name="Goodwin L."/>
            <person name="Pitluck S."/>
            <person name="Peters L."/>
            <person name="Kyrpides N."/>
            <person name="Mavromatis K."/>
            <person name="Pagani I."/>
            <person name="Ivanova N."/>
            <person name="Saunders L."/>
            <person name="Detter J.C."/>
            <person name="Tapia R."/>
            <person name="Han C."/>
            <person name="Land M."/>
            <person name="Hauser L."/>
            <person name="Markowitz V."/>
            <person name="Cheng J.-F."/>
            <person name="Hugenholtz P."/>
            <person name="Woyke T."/>
            <person name="Wu D."/>
            <person name="Spring S."/>
            <person name="Schroeder M."/>
            <person name="Brambilla E."/>
            <person name="Klenk H.-P."/>
            <person name="Eisen J.A."/>
        </authorList>
    </citation>
    <scope>NUCLEOTIDE SEQUENCE [LARGE SCALE GENOMIC DNA]</scope>
    <source>
        <strain evidence="5">DSM 15286 / JCM 11887 / CIR29812</strain>
    </source>
</reference>
<dbReference type="Pfam" id="PF00582">
    <property type="entry name" value="Usp"/>
    <property type="match status" value="1"/>
</dbReference>
<dbReference type="PIRSF" id="PIRSF006276">
    <property type="entry name" value="UspA"/>
    <property type="match status" value="1"/>
</dbReference>
<dbReference type="FunCoup" id="F8AA74">
    <property type="interactions" value="104"/>
</dbReference>
<feature type="domain" description="UspA" evidence="3">
    <location>
        <begin position="3"/>
        <end position="140"/>
    </location>
</feature>
<dbReference type="InterPro" id="IPR014729">
    <property type="entry name" value="Rossmann-like_a/b/a_fold"/>
</dbReference>
<dbReference type="eggNOG" id="COG0589">
    <property type="taxonomic scope" value="Bacteria"/>
</dbReference>
<keyword evidence="5" id="KW-1185">Reference proteome</keyword>
<dbReference type="CDD" id="cd00293">
    <property type="entry name" value="USP-like"/>
    <property type="match status" value="1"/>
</dbReference>
<evidence type="ECO:0000259" key="3">
    <source>
        <dbReference type="Pfam" id="PF00582"/>
    </source>
</evidence>
<gene>
    <name evidence="4" type="ordered locus">Thein_0327</name>
</gene>
<evidence type="ECO:0000313" key="4">
    <source>
        <dbReference type="EMBL" id="AEH44210.1"/>
    </source>
</evidence>
<dbReference type="EMBL" id="CP002683">
    <property type="protein sequence ID" value="AEH44210.1"/>
    <property type="molecule type" value="Genomic_DNA"/>
</dbReference>
<dbReference type="Proteomes" id="UP000006793">
    <property type="component" value="Chromosome"/>
</dbReference>
<dbReference type="KEGG" id="tid:Thein_0327"/>